<dbReference type="Pfam" id="PF00196">
    <property type="entry name" value="GerE"/>
    <property type="match status" value="1"/>
</dbReference>
<reference evidence="5" key="1">
    <citation type="journal article" date="2022" name="Int. J. Syst. Evol. Microbiol.">
        <title>Pseudomonas aegrilactucae sp. nov. and Pseudomonas morbosilactucae sp. nov., pathogens causing bacterial rot of lettuce in Japan.</title>
        <authorList>
            <person name="Sawada H."/>
            <person name="Fujikawa T."/>
            <person name="Satou M."/>
        </authorList>
    </citation>
    <scope>NUCLEOTIDE SEQUENCE</scope>
    <source>
        <strain evidence="5">0166_1</strain>
    </source>
</reference>
<protein>
    <recommendedName>
        <fullName evidence="4">HTH luxR-type domain-containing protein</fullName>
    </recommendedName>
</protein>
<dbReference type="GO" id="GO:0005524">
    <property type="term" value="F:ATP binding"/>
    <property type="evidence" value="ECO:0007669"/>
    <property type="project" value="UniProtKB-KW"/>
</dbReference>
<name>A0A9E6Y2B2_9ACTN</name>
<dbReference type="SUPFAM" id="SSF46894">
    <property type="entry name" value="C-terminal effector domain of the bipartite response regulators"/>
    <property type="match status" value="1"/>
</dbReference>
<dbReference type="InterPro" id="IPR011990">
    <property type="entry name" value="TPR-like_helical_dom_sf"/>
</dbReference>
<keyword evidence="2" id="KW-0067">ATP-binding</keyword>
<dbReference type="GO" id="GO:0003677">
    <property type="term" value="F:DNA binding"/>
    <property type="evidence" value="ECO:0007669"/>
    <property type="project" value="InterPro"/>
</dbReference>
<dbReference type="InterPro" id="IPR016032">
    <property type="entry name" value="Sig_transdc_resp-reg_C-effctor"/>
</dbReference>
<feature type="repeat" description="TPR" evidence="3">
    <location>
        <begin position="424"/>
        <end position="457"/>
    </location>
</feature>
<dbReference type="PANTHER" id="PTHR16305:SF35">
    <property type="entry name" value="TRANSCRIPTIONAL ACTIVATOR DOMAIN"/>
    <property type="match status" value="1"/>
</dbReference>
<dbReference type="KEGG" id="sbae:DSM104329_04712"/>
<evidence type="ECO:0000259" key="4">
    <source>
        <dbReference type="PROSITE" id="PS50043"/>
    </source>
</evidence>
<feature type="domain" description="HTH luxR-type" evidence="4">
    <location>
        <begin position="875"/>
        <end position="940"/>
    </location>
</feature>
<dbReference type="GO" id="GO:0005737">
    <property type="term" value="C:cytoplasm"/>
    <property type="evidence" value="ECO:0007669"/>
    <property type="project" value="TreeGrafter"/>
</dbReference>
<dbReference type="CDD" id="cd06170">
    <property type="entry name" value="LuxR_C_like"/>
    <property type="match status" value="1"/>
</dbReference>
<dbReference type="AlphaFoldDB" id="A0A9E6Y2B2"/>
<keyword evidence="1" id="KW-0547">Nucleotide-binding</keyword>
<dbReference type="SUPFAM" id="SSF52540">
    <property type="entry name" value="P-loop containing nucleoside triphosphate hydrolases"/>
    <property type="match status" value="1"/>
</dbReference>
<keyword evidence="3" id="KW-0802">TPR repeat</keyword>
<proteinExistence type="predicted"/>
<dbReference type="InterPro" id="IPR019734">
    <property type="entry name" value="TPR_rpt"/>
</dbReference>
<gene>
    <name evidence="5" type="ORF">DSM104329_04712</name>
</gene>
<organism evidence="5 6">
    <name type="scientific">Capillimicrobium parvum</name>
    <dbReference type="NCBI Taxonomy" id="2884022"/>
    <lineage>
        <taxon>Bacteria</taxon>
        <taxon>Bacillati</taxon>
        <taxon>Actinomycetota</taxon>
        <taxon>Thermoleophilia</taxon>
        <taxon>Solirubrobacterales</taxon>
        <taxon>Capillimicrobiaceae</taxon>
        <taxon>Capillimicrobium</taxon>
    </lineage>
</organism>
<dbReference type="SUPFAM" id="SSF48452">
    <property type="entry name" value="TPR-like"/>
    <property type="match status" value="2"/>
</dbReference>
<dbReference type="InterPro" id="IPR000792">
    <property type="entry name" value="Tscrpt_reg_LuxR_C"/>
</dbReference>
<dbReference type="RefSeq" id="WP_259312313.1">
    <property type="nucleotide sequence ID" value="NZ_CP087164.1"/>
</dbReference>
<sequence length="948" mass="97505">MTAHETNLLDRDDELGAIEAAARAAAGGRGGVVVVEGPPGIGKTALLRATRSLAATSGLDVLHARGAELEQEFAFGAVRQLLERPVHDGPPELLSGPAALAAPLLDAPAGLGEASPAPHEAGYAVVHGLYWVAVHLARRRPLALLVDDVQWLDASSLRFLDHLAVRLDDLPALLVVACRTGEPDAAAVPAELLRTAVAVLRPAPLSAPAAERLVRASLPCADAELCRACHDASAGNPLFLRALVSAMREAGPGQAAAVLQRAPADVRGAVAARVARLPAAARTLAQGIAVLGSEASVRQAAVVAGIDARDAAAAADVLAATGLLEAERPLRFAHPIVRRALLDEMPAGRRSAAHARAARMLAAEDAPVEQVAAHLVSLDPAGDPWTVHALRDAAAGALESGAPEAATVYLRRALEEPPGAEARAQTLLELGLAEALAFEVEPAIEHLRRAVETHPDVDARLRAALTLGSLLGASRRVADGAQLLDRTLADSSDGDPVLRRRLAGRLLHLAVSDGRTRGIAEPHARDLHARVDRGEPVGADELSALAALETMAGAPVDRVLVLARRARDTDTGGHPVPGDLTTAFVARCLIAADRYDEAIAAVDEAVAAFRSRGAPWLAAIPLLVFRAEALCRAGRLGEAQATACEALEGAAVAWRIGVPAALSVLVPVLTELDRVTEALELLAAHGLDRPAGDLGSEYPVTMALHARGEARLAAGDVGGALADLRAVEARLAAIGERNPALLPWRSAGARALAARGDRAAARALAAGEVALARRFGAPRAVSIALRALAVAGDAAAAPALLGEAVALTEHSPARLEHAHALAGLGEALVAGGERDAACPVLDRACDLAHGCGATALEQRALAALRAAGRRPRRAARTGAAALTDAERRVALLAAQGCSNRQIAAELVVAARTVEFHLTAAYRKLGIRSRRELGDALAGELADAAVAAG</sequence>
<dbReference type="PROSITE" id="PS50043">
    <property type="entry name" value="HTH_LUXR_2"/>
    <property type="match status" value="1"/>
</dbReference>
<dbReference type="PANTHER" id="PTHR16305">
    <property type="entry name" value="TESTICULAR SOLUBLE ADENYLYL CYCLASE"/>
    <property type="match status" value="1"/>
</dbReference>
<dbReference type="PROSITE" id="PS50005">
    <property type="entry name" value="TPR"/>
    <property type="match status" value="1"/>
</dbReference>
<accession>A0A9E6Y2B2</accession>
<dbReference type="InterPro" id="IPR036388">
    <property type="entry name" value="WH-like_DNA-bd_sf"/>
</dbReference>
<evidence type="ECO:0000256" key="3">
    <source>
        <dbReference type="PROSITE-ProRule" id="PRU00339"/>
    </source>
</evidence>
<dbReference type="InterPro" id="IPR041664">
    <property type="entry name" value="AAA_16"/>
</dbReference>
<dbReference type="InterPro" id="IPR027417">
    <property type="entry name" value="P-loop_NTPase"/>
</dbReference>
<evidence type="ECO:0000256" key="2">
    <source>
        <dbReference type="ARBA" id="ARBA00022840"/>
    </source>
</evidence>
<dbReference type="PROSITE" id="PS00622">
    <property type="entry name" value="HTH_LUXR_1"/>
    <property type="match status" value="1"/>
</dbReference>
<evidence type="ECO:0000256" key="1">
    <source>
        <dbReference type="ARBA" id="ARBA00022741"/>
    </source>
</evidence>
<dbReference type="Pfam" id="PF13191">
    <property type="entry name" value="AAA_16"/>
    <property type="match status" value="1"/>
</dbReference>
<evidence type="ECO:0000313" key="5">
    <source>
        <dbReference type="EMBL" id="UGS38288.1"/>
    </source>
</evidence>
<keyword evidence="6" id="KW-1185">Reference proteome</keyword>
<dbReference type="GO" id="GO:0006355">
    <property type="term" value="P:regulation of DNA-templated transcription"/>
    <property type="evidence" value="ECO:0007669"/>
    <property type="project" value="InterPro"/>
</dbReference>
<dbReference type="PRINTS" id="PR00038">
    <property type="entry name" value="HTHLUXR"/>
</dbReference>
<dbReference type="SMART" id="SM00421">
    <property type="entry name" value="HTH_LUXR"/>
    <property type="match status" value="1"/>
</dbReference>
<evidence type="ECO:0000313" key="6">
    <source>
        <dbReference type="Proteomes" id="UP001162834"/>
    </source>
</evidence>
<dbReference type="Proteomes" id="UP001162834">
    <property type="component" value="Chromosome"/>
</dbReference>
<dbReference type="Gene3D" id="1.25.40.10">
    <property type="entry name" value="Tetratricopeptide repeat domain"/>
    <property type="match status" value="1"/>
</dbReference>
<dbReference type="GO" id="GO:0004016">
    <property type="term" value="F:adenylate cyclase activity"/>
    <property type="evidence" value="ECO:0007669"/>
    <property type="project" value="TreeGrafter"/>
</dbReference>
<dbReference type="EMBL" id="CP087164">
    <property type="protein sequence ID" value="UGS38288.1"/>
    <property type="molecule type" value="Genomic_DNA"/>
</dbReference>
<dbReference type="Gene3D" id="1.10.10.10">
    <property type="entry name" value="Winged helix-like DNA-binding domain superfamily/Winged helix DNA-binding domain"/>
    <property type="match status" value="1"/>
</dbReference>